<organism evidence="3 4">
    <name type="scientific">Breznakiella homolactica</name>
    <dbReference type="NCBI Taxonomy" id="2798577"/>
    <lineage>
        <taxon>Bacteria</taxon>
        <taxon>Pseudomonadati</taxon>
        <taxon>Spirochaetota</taxon>
        <taxon>Spirochaetia</taxon>
        <taxon>Spirochaetales</taxon>
        <taxon>Breznakiellaceae</taxon>
        <taxon>Breznakiella</taxon>
    </lineage>
</organism>
<dbReference type="SMART" id="SM00530">
    <property type="entry name" value="HTH_XRE"/>
    <property type="match status" value="1"/>
</dbReference>
<dbReference type="CDD" id="cd00093">
    <property type="entry name" value="HTH_XRE"/>
    <property type="match status" value="1"/>
</dbReference>
<proteinExistence type="predicted"/>
<dbReference type="RefSeq" id="WP_215625178.1">
    <property type="nucleotide sequence ID" value="NZ_CP067089.2"/>
</dbReference>
<dbReference type="GO" id="GO:0003677">
    <property type="term" value="F:DNA binding"/>
    <property type="evidence" value="ECO:0007669"/>
    <property type="project" value="UniProtKB-KW"/>
</dbReference>
<reference evidence="3" key="1">
    <citation type="submission" date="2021-01" db="EMBL/GenBank/DDBJ databases">
        <title>Description of Breznakiella homolactica.</title>
        <authorList>
            <person name="Song Y."/>
            <person name="Brune A."/>
        </authorList>
    </citation>
    <scope>NUCLEOTIDE SEQUENCE</scope>
    <source>
        <strain evidence="3">RmG30</strain>
    </source>
</reference>
<evidence type="ECO:0000259" key="2">
    <source>
        <dbReference type="PROSITE" id="PS50943"/>
    </source>
</evidence>
<gene>
    <name evidence="3" type="ORF">JFL75_13085</name>
</gene>
<name>A0A7T7XKD6_9SPIR</name>
<dbReference type="KEGG" id="bhc:JFL75_13085"/>
<keyword evidence="4" id="KW-1185">Reference proteome</keyword>
<dbReference type="PANTHER" id="PTHR46797">
    <property type="entry name" value="HTH-TYPE TRANSCRIPTIONAL REGULATOR"/>
    <property type="match status" value="1"/>
</dbReference>
<dbReference type="PANTHER" id="PTHR46797:SF1">
    <property type="entry name" value="METHYLPHOSPHONATE SYNTHASE"/>
    <property type="match status" value="1"/>
</dbReference>
<accession>A0A7T7XKD6</accession>
<evidence type="ECO:0000313" key="4">
    <source>
        <dbReference type="Proteomes" id="UP000595917"/>
    </source>
</evidence>
<keyword evidence="1" id="KW-0238">DNA-binding</keyword>
<dbReference type="InterPro" id="IPR010982">
    <property type="entry name" value="Lambda_DNA-bd_dom_sf"/>
</dbReference>
<dbReference type="EMBL" id="CP067089">
    <property type="protein sequence ID" value="QQO07872.1"/>
    <property type="molecule type" value="Genomic_DNA"/>
</dbReference>
<feature type="domain" description="HTH cro/C1-type" evidence="2">
    <location>
        <begin position="12"/>
        <end position="66"/>
    </location>
</feature>
<protein>
    <submittedName>
        <fullName evidence="3">Helix-turn-helix transcriptional regulator</fullName>
    </submittedName>
</protein>
<dbReference type="InterPro" id="IPR050807">
    <property type="entry name" value="TransReg_Diox_bact_type"/>
</dbReference>
<sequence>MEKLTEKVLDNIRKKRKEKGVSVLNLAEDVGISRSHLYYIESKKVVPSIDVVVKIAKVLKVNVKEFFD</sequence>
<dbReference type="GO" id="GO:0003700">
    <property type="term" value="F:DNA-binding transcription factor activity"/>
    <property type="evidence" value="ECO:0007669"/>
    <property type="project" value="TreeGrafter"/>
</dbReference>
<dbReference type="Gene3D" id="1.10.260.40">
    <property type="entry name" value="lambda repressor-like DNA-binding domains"/>
    <property type="match status" value="1"/>
</dbReference>
<dbReference type="GO" id="GO:0005829">
    <property type="term" value="C:cytosol"/>
    <property type="evidence" value="ECO:0007669"/>
    <property type="project" value="TreeGrafter"/>
</dbReference>
<dbReference type="Pfam" id="PF01381">
    <property type="entry name" value="HTH_3"/>
    <property type="match status" value="1"/>
</dbReference>
<evidence type="ECO:0000313" key="3">
    <source>
        <dbReference type="EMBL" id="QQO07872.1"/>
    </source>
</evidence>
<dbReference type="InterPro" id="IPR001387">
    <property type="entry name" value="Cro/C1-type_HTH"/>
</dbReference>
<dbReference type="AlphaFoldDB" id="A0A7T7XKD6"/>
<evidence type="ECO:0000256" key="1">
    <source>
        <dbReference type="ARBA" id="ARBA00023125"/>
    </source>
</evidence>
<dbReference type="SUPFAM" id="SSF47413">
    <property type="entry name" value="lambda repressor-like DNA-binding domains"/>
    <property type="match status" value="1"/>
</dbReference>
<dbReference type="PROSITE" id="PS50943">
    <property type="entry name" value="HTH_CROC1"/>
    <property type="match status" value="1"/>
</dbReference>
<dbReference type="Proteomes" id="UP000595917">
    <property type="component" value="Chromosome"/>
</dbReference>